<feature type="compositionally biased region" description="Basic and acidic residues" evidence="1">
    <location>
        <begin position="7"/>
        <end position="43"/>
    </location>
</feature>
<reference evidence="2 3" key="1">
    <citation type="journal article" date="2019" name="Indoor Air">
        <title>Impacts of indoor surface finishes on bacterial viability.</title>
        <authorList>
            <person name="Hu J."/>
            <person name="Maamar S.B."/>
            <person name="Glawe A.J."/>
            <person name="Gottel N."/>
            <person name="Gilbert J.A."/>
            <person name="Hartmann E.M."/>
        </authorList>
    </citation>
    <scope>NUCLEOTIDE SEQUENCE [LARGE SCALE GENOMIC DNA]</scope>
    <source>
        <strain evidence="2 3">AF060A6</strain>
    </source>
</reference>
<dbReference type="AlphaFoldDB" id="A0A4V3V826"/>
<sequence length="66" mass="7826">MNPTFRDQLKQWKKENGMQHKDPPIVESPKKSPPKKMDKLSESDLRYLMGTGRPTYRRNKGALRQR</sequence>
<evidence type="ECO:0000256" key="1">
    <source>
        <dbReference type="SAM" id="MobiDB-lite"/>
    </source>
</evidence>
<name>A0A4V3V826_9BACI</name>
<dbReference type="EMBL" id="SLUB01000012">
    <property type="protein sequence ID" value="THE13083.1"/>
    <property type="molecule type" value="Genomic_DNA"/>
</dbReference>
<protein>
    <recommendedName>
        <fullName evidence="4">Phage protein</fullName>
    </recommendedName>
</protein>
<evidence type="ECO:0000313" key="3">
    <source>
        <dbReference type="Proteomes" id="UP000306477"/>
    </source>
</evidence>
<proteinExistence type="predicted"/>
<feature type="region of interest" description="Disordered" evidence="1">
    <location>
        <begin position="1"/>
        <end position="43"/>
    </location>
</feature>
<evidence type="ECO:0008006" key="4">
    <source>
        <dbReference type="Google" id="ProtNLM"/>
    </source>
</evidence>
<dbReference type="RefSeq" id="WP_136379358.1">
    <property type="nucleotide sequence ID" value="NZ_SLUB01000012.1"/>
</dbReference>
<comment type="caution">
    <text evidence="2">The sequence shown here is derived from an EMBL/GenBank/DDBJ whole genome shotgun (WGS) entry which is preliminary data.</text>
</comment>
<keyword evidence="3" id="KW-1185">Reference proteome</keyword>
<organism evidence="2 3">
    <name type="scientific">Bacillus timonensis</name>
    <dbReference type="NCBI Taxonomy" id="1033734"/>
    <lineage>
        <taxon>Bacteria</taxon>
        <taxon>Bacillati</taxon>
        <taxon>Bacillota</taxon>
        <taxon>Bacilli</taxon>
        <taxon>Bacillales</taxon>
        <taxon>Bacillaceae</taxon>
        <taxon>Bacillus</taxon>
    </lineage>
</organism>
<accession>A0A4V3V826</accession>
<evidence type="ECO:0000313" key="2">
    <source>
        <dbReference type="EMBL" id="THE13083.1"/>
    </source>
</evidence>
<dbReference type="Proteomes" id="UP000306477">
    <property type="component" value="Unassembled WGS sequence"/>
</dbReference>
<gene>
    <name evidence="2" type="ORF">E1I69_09440</name>
</gene>